<dbReference type="EMBL" id="CP159510">
    <property type="protein sequence ID" value="XCJ17558.1"/>
    <property type="molecule type" value="Genomic_DNA"/>
</dbReference>
<accession>A0AAU8IHC1</accession>
<keyword evidence="2 4" id="KW-0255">Endonuclease</keyword>
<dbReference type="SMART" id="SM00535">
    <property type="entry name" value="RIBOc"/>
    <property type="match status" value="1"/>
</dbReference>
<dbReference type="RefSeq" id="WP_129929996.1">
    <property type="nucleotide sequence ID" value="NZ_CP159510.1"/>
</dbReference>
<sequence length="142" mass="16093">MTIKGKTVDPATVNSLVLAFMGDAIMEVYVREHVICAGKTKIHQLHKQTVNYVSARAQCTFLHELQEQHFLTDEEMDVVRRGRNTRSHSVPRNTDVQTYNFSTGFEALIGYLYFSGKGNRIQEIMAKIFTDHPTEGGASDER</sequence>
<dbReference type="PIRSF" id="PIRSF005520">
    <property type="entry name" value="UCP005520"/>
    <property type="match status" value="1"/>
</dbReference>
<dbReference type="HAMAP" id="MF_01468">
    <property type="entry name" value="RNase_Mini_III"/>
    <property type="match status" value="1"/>
</dbReference>
<dbReference type="GO" id="GO:0004525">
    <property type="term" value="F:ribonuclease III activity"/>
    <property type="evidence" value="ECO:0007669"/>
    <property type="project" value="InterPro"/>
</dbReference>
<dbReference type="GO" id="GO:0019843">
    <property type="term" value="F:rRNA binding"/>
    <property type="evidence" value="ECO:0007669"/>
    <property type="project" value="UniProtKB-UniRule"/>
</dbReference>
<dbReference type="GO" id="GO:0005737">
    <property type="term" value="C:cytoplasm"/>
    <property type="evidence" value="ECO:0007669"/>
    <property type="project" value="UniProtKB-SubCell"/>
</dbReference>
<comment type="cofactor">
    <cofactor evidence="4">
        <name>Mg(2+)</name>
        <dbReference type="ChEBI" id="CHEBI:18420"/>
    </cofactor>
</comment>
<evidence type="ECO:0000256" key="2">
    <source>
        <dbReference type="ARBA" id="ARBA00022759"/>
    </source>
</evidence>
<dbReference type="InterPro" id="IPR000999">
    <property type="entry name" value="RNase_III_dom"/>
</dbReference>
<keyword evidence="4" id="KW-0694">RNA-binding</keyword>
<comment type="function">
    <text evidence="4">Involved in correct processing of both the 5' and 3' ends of 23S rRNA precursor. Processes 30S rRNA precursor transcript even in absence of ribonuclease 3 (Rnc); Rnc processes 30S rRNA into smaller rRNA precursors.</text>
</comment>
<keyword evidence="4" id="KW-0963">Cytoplasm</keyword>
<reference evidence="6" key="1">
    <citation type="submission" date="2024-06" db="EMBL/GenBank/DDBJ databases">
        <authorList>
            <person name="Fan A."/>
            <person name="Zhang F.Y."/>
            <person name="Zhang L."/>
        </authorList>
    </citation>
    <scope>NUCLEOTIDE SEQUENCE</scope>
    <source>
        <strain evidence="6">Y61</strain>
    </source>
</reference>
<keyword evidence="3 4" id="KW-0378">Hydrolase</keyword>
<keyword evidence="4" id="KW-0698">rRNA processing</keyword>
<comment type="subunit">
    <text evidence="4">Homodimer.</text>
</comment>
<proteinExistence type="inferred from homology"/>
<gene>
    <name evidence="4" type="primary">mrnC</name>
    <name evidence="6" type="ORF">ABNN70_03335</name>
</gene>
<organism evidence="6">
    <name type="scientific">Sporolactobacillus sp. Y61</name>
    <dbReference type="NCBI Taxonomy" id="3160863"/>
    <lineage>
        <taxon>Bacteria</taxon>
        <taxon>Bacillati</taxon>
        <taxon>Bacillota</taxon>
        <taxon>Bacilli</taxon>
        <taxon>Bacillales</taxon>
        <taxon>Sporolactobacillaceae</taxon>
        <taxon>Sporolactobacillus</taxon>
    </lineage>
</organism>
<dbReference type="Pfam" id="PF00636">
    <property type="entry name" value="Ribonuclease_3"/>
    <property type="match status" value="1"/>
</dbReference>
<feature type="domain" description="RNase III" evidence="5">
    <location>
        <begin position="1"/>
        <end position="134"/>
    </location>
</feature>
<keyword evidence="4" id="KW-0690">Ribosome biogenesis</keyword>
<keyword evidence="1 4" id="KW-0540">Nuclease</keyword>
<name>A0AAU8IHC1_9BACL</name>
<dbReference type="InterPro" id="IPR036389">
    <property type="entry name" value="RNase_III_sf"/>
</dbReference>
<dbReference type="PANTHER" id="PTHR34276:SF1">
    <property type="entry name" value="MINI-RIBONUCLEASE 3"/>
    <property type="match status" value="1"/>
</dbReference>
<dbReference type="AlphaFoldDB" id="A0AAU8IHC1"/>
<dbReference type="SUPFAM" id="SSF69065">
    <property type="entry name" value="RNase III domain-like"/>
    <property type="match status" value="1"/>
</dbReference>
<evidence type="ECO:0000256" key="1">
    <source>
        <dbReference type="ARBA" id="ARBA00022722"/>
    </source>
</evidence>
<evidence type="ECO:0000256" key="4">
    <source>
        <dbReference type="HAMAP-Rule" id="MF_01468"/>
    </source>
</evidence>
<dbReference type="GO" id="GO:0006364">
    <property type="term" value="P:rRNA processing"/>
    <property type="evidence" value="ECO:0007669"/>
    <property type="project" value="UniProtKB-UniRule"/>
</dbReference>
<comment type="subcellular location">
    <subcellularLocation>
        <location evidence="4">Cytoplasm</location>
    </subcellularLocation>
</comment>
<comment type="similarity">
    <text evidence="4">Belongs to the MrnC RNase family.</text>
</comment>
<evidence type="ECO:0000259" key="5">
    <source>
        <dbReference type="SMART" id="SM00535"/>
    </source>
</evidence>
<evidence type="ECO:0000256" key="3">
    <source>
        <dbReference type="ARBA" id="ARBA00022801"/>
    </source>
</evidence>
<protein>
    <recommendedName>
        <fullName evidence="4">Mini-ribonuclease 3</fullName>
        <shortName evidence="4">Mini-3</shortName>
        <shortName evidence="4">Mini-RNase 3</shortName>
        <ecNumber evidence="4">3.1.26.-</ecNumber>
    </recommendedName>
    <alternativeName>
        <fullName evidence="4">Mini-RNase III</fullName>
        <shortName evidence="4">Mini-III</shortName>
    </alternativeName>
</protein>
<dbReference type="InterPro" id="IPR008226">
    <property type="entry name" value="Mini3_fam"/>
</dbReference>
<keyword evidence="4" id="KW-0460">Magnesium</keyword>
<dbReference type="Gene3D" id="1.10.1520.10">
    <property type="entry name" value="Ribonuclease III domain"/>
    <property type="match status" value="1"/>
</dbReference>
<dbReference type="CDD" id="cd00593">
    <property type="entry name" value="RIBOc"/>
    <property type="match status" value="1"/>
</dbReference>
<feature type="active site" evidence="4">
    <location>
        <position position="23"/>
    </location>
</feature>
<evidence type="ECO:0000313" key="6">
    <source>
        <dbReference type="EMBL" id="XCJ17558.1"/>
    </source>
</evidence>
<dbReference type="EC" id="3.1.26.-" evidence="4"/>
<keyword evidence="4" id="KW-0699">rRNA-binding</keyword>
<dbReference type="PANTHER" id="PTHR34276">
    <property type="entry name" value="MINI-RIBONUCLEASE 3"/>
    <property type="match status" value="1"/>
</dbReference>